<dbReference type="EMBL" id="JASVEJ010000035">
    <property type="protein sequence ID" value="MDL5057609.1"/>
    <property type="molecule type" value="Genomic_DNA"/>
</dbReference>
<sequence>MNSYPPSIIAMNPVATLKHRELPRKIVLKTPVTAVPFNVQIETMTDWARQRESRTVCVANVHMLTEAYQNPEFASVLQEADLVTPDGMPLVWMLRWLGTQEQDRVAGLDIFVALCHLASLQGISIFFLGSDDDTLGRIRTRLQQEFPDLKIAGMQSLPFRPLTESEDEAIIEQINTSGAGFVFLALGCPKQEQWIAQHKHKVQAVMLGLGWAFTVYAGIQNRAPRWMQKAGLEWLYRLALEPGRLSQRYWHSNRLFIQLAIKQLLSAKYAPRLHSPTTEG</sequence>
<dbReference type="PANTHER" id="PTHR34136:SF1">
    <property type="entry name" value="UDP-N-ACETYL-D-MANNOSAMINURONIC ACID TRANSFERASE"/>
    <property type="match status" value="1"/>
</dbReference>
<dbReference type="NCBIfam" id="TIGR00696">
    <property type="entry name" value="wecG_tagA_cpsF"/>
    <property type="match status" value="1"/>
</dbReference>
<dbReference type="CDD" id="cd06533">
    <property type="entry name" value="Glyco_transf_WecG_TagA"/>
    <property type="match status" value="1"/>
</dbReference>
<keyword evidence="2" id="KW-0808">Transferase</keyword>
<evidence type="ECO:0000256" key="2">
    <source>
        <dbReference type="ARBA" id="ARBA00022679"/>
    </source>
</evidence>
<gene>
    <name evidence="3" type="ORF">QQ055_09110</name>
</gene>
<evidence type="ECO:0000256" key="1">
    <source>
        <dbReference type="ARBA" id="ARBA00022676"/>
    </source>
</evidence>
<dbReference type="PANTHER" id="PTHR34136">
    <property type="match status" value="1"/>
</dbReference>
<organism evidence="3 4">
    <name type="scientific">Geitlerinema calcuttense NRMC-F 0142</name>
    <dbReference type="NCBI Taxonomy" id="2922238"/>
    <lineage>
        <taxon>Bacteria</taxon>
        <taxon>Bacillati</taxon>
        <taxon>Cyanobacteriota</taxon>
        <taxon>Cyanophyceae</taxon>
        <taxon>Geitlerinematales</taxon>
        <taxon>Geitlerinemataceae</taxon>
        <taxon>Geitlerinema</taxon>
    </lineage>
</organism>
<reference evidence="3 4" key="1">
    <citation type="submission" date="2023-06" db="EMBL/GenBank/DDBJ databases">
        <title>Whole genome sequence of Oscillatoria calcuttensis NRMC-F 0142.</title>
        <authorList>
            <person name="Shakena Fathima T."/>
            <person name="Muralitharan G."/>
            <person name="Thajuddin N."/>
        </authorList>
    </citation>
    <scope>NUCLEOTIDE SEQUENCE [LARGE SCALE GENOMIC DNA]</scope>
    <source>
        <strain evidence="3 4">NRMC-F 0142</strain>
    </source>
</reference>
<evidence type="ECO:0000313" key="3">
    <source>
        <dbReference type="EMBL" id="MDL5057609.1"/>
    </source>
</evidence>
<dbReference type="InterPro" id="IPR004629">
    <property type="entry name" value="WecG_TagA_CpsF"/>
</dbReference>
<dbReference type="Proteomes" id="UP001230986">
    <property type="component" value="Unassembled WGS sequence"/>
</dbReference>
<protein>
    <submittedName>
        <fullName evidence="3">WecB/TagA/CpsF family glycosyltransferase</fullName>
    </submittedName>
</protein>
<keyword evidence="4" id="KW-1185">Reference proteome</keyword>
<proteinExistence type="predicted"/>
<dbReference type="Pfam" id="PF03808">
    <property type="entry name" value="Glyco_tran_WecG"/>
    <property type="match status" value="1"/>
</dbReference>
<accession>A0ABT7M023</accession>
<comment type="caution">
    <text evidence="3">The sequence shown here is derived from an EMBL/GenBank/DDBJ whole genome shotgun (WGS) entry which is preliminary data.</text>
</comment>
<evidence type="ECO:0000313" key="4">
    <source>
        <dbReference type="Proteomes" id="UP001230986"/>
    </source>
</evidence>
<keyword evidence="1" id="KW-0328">Glycosyltransferase</keyword>
<name>A0ABT7M023_9CYAN</name>